<gene>
    <name evidence="1" type="primary">GLEAN_13666</name>
    <name evidence="1" type="ORF">TcasGA2_TC013666</name>
</gene>
<sequence length="93" mass="10913">MKGLKPRRQVLFVNDLGRNSEQVDIKEIRRILQEDDLTFMFKSGNNPKPVLGESELCIICRSRKHAAFEQAKMKRRLDARTTILAKPNRKRFD</sequence>
<dbReference type="EMBL" id="KQ971342">
    <property type="protein sequence ID" value="EFA03583.1"/>
    <property type="molecule type" value="Genomic_DNA"/>
</dbReference>
<evidence type="ECO:0000313" key="1">
    <source>
        <dbReference type="EMBL" id="EFA03583.1"/>
    </source>
</evidence>
<dbReference type="Proteomes" id="UP000007266">
    <property type="component" value="Linkage group 5"/>
</dbReference>
<dbReference type="AlphaFoldDB" id="D6WKG5"/>
<reference evidence="1 2" key="1">
    <citation type="journal article" date="2008" name="Nature">
        <title>The genome of the model beetle and pest Tribolium castaneum.</title>
        <authorList>
            <consortium name="Tribolium Genome Sequencing Consortium"/>
            <person name="Richards S."/>
            <person name="Gibbs R.A."/>
            <person name="Weinstock G.M."/>
            <person name="Brown S.J."/>
            <person name="Denell R."/>
            <person name="Beeman R.W."/>
            <person name="Gibbs R."/>
            <person name="Beeman R.W."/>
            <person name="Brown S.J."/>
            <person name="Bucher G."/>
            <person name="Friedrich M."/>
            <person name="Grimmelikhuijzen C.J."/>
            <person name="Klingler M."/>
            <person name="Lorenzen M."/>
            <person name="Richards S."/>
            <person name="Roth S."/>
            <person name="Schroder R."/>
            <person name="Tautz D."/>
            <person name="Zdobnov E.M."/>
            <person name="Muzny D."/>
            <person name="Gibbs R.A."/>
            <person name="Weinstock G.M."/>
            <person name="Attaway T."/>
            <person name="Bell S."/>
            <person name="Buhay C.J."/>
            <person name="Chandrabose M.N."/>
            <person name="Chavez D."/>
            <person name="Clerk-Blankenburg K.P."/>
            <person name="Cree A."/>
            <person name="Dao M."/>
            <person name="Davis C."/>
            <person name="Chacko J."/>
            <person name="Dinh H."/>
            <person name="Dugan-Rocha S."/>
            <person name="Fowler G."/>
            <person name="Garner T.T."/>
            <person name="Garnes J."/>
            <person name="Gnirke A."/>
            <person name="Hawes A."/>
            <person name="Hernandez J."/>
            <person name="Hines S."/>
            <person name="Holder M."/>
            <person name="Hume J."/>
            <person name="Jhangiani S.N."/>
            <person name="Joshi V."/>
            <person name="Khan Z.M."/>
            <person name="Jackson L."/>
            <person name="Kovar C."/>
            <person name="Kowis A."/>
            <person name="Lee S."/>
            <person name="Lewis L.R."/>
            <person name="Margolis J."/>
            <person name="Morgan M."/>
            <person name="Nazareth L.V."/>
            <person name="Nguyen N."/>
            <person name="Okwuonu G."/>
            <person name="Parker D."/>
            <person name="Richards S."/>
            <person name="Ruiz S.J."/>
            <person name="Santibanez J."/>
            <person name="Savard J."/>
            <person name="Scherer S.E."/>
            <person name="Schneider B."/>
            <person name="Sodergren E."/>
            <person name="Tautz D."/>
            <person name="Vattahil S."/>
            <person name="Villasana D."/>
            <person name="White C.S."/>
            <person name="Wright R."/>
            <person name="Park Y."/>
            <person name="Beeman R.W."/>
            <person name="Lord J."/>
            <person name="Oppert B."/>
            <person name="Lorenzen M."/>
            <person name="Brown S."/>
            <person name="Wang L."/>
            <person name="Savard J."/>
            <person name="Tautz D."/>
            <person name="Richards S."/>
            <person name="Weinstock G."/>
            <person name="Gibbs R.A."/>
            <person name="Liu Y."/>
            <person name="Worley K."/>
            <person name="Weinstock G."/>
            <person name="Elsik C.G."/>
            <person name="Reese J.T."/>
            <person name="Elhaik E."/>
            <person name="Landan G."/>
            <person name="Graur D."/>
            <person name="Arensburger P."/>
            <person name="Atkinson P."/>
            <person name="Beeman R.W."/>
            <person name="Beidler J."/>
            <person name="Brown S.J."/>
            <person name="Demuth J.P."/>
            <person name="Drury D.W."/>
            <person name="Du Y.Z."/>
            <person name="Fujiwara H."/>
            <person name="Lorenzen M."/>
            <person name="Maselli V."/>
            <person name="Osanai M."/>
            <person name="Park Y."/>
            <person name="Robertson H.M."/>
            <person name="Tu Z."/>
            <person name="Wang J.J."/>
            <person name="Wang S."/>
            <person name="Richards S."/>
            <person name="Song H."/>
            <person name="Zhang L."/>
            <person name="Sodergren E."/>
            <person name="Werner D."/>
            <person name="Stanke M."/>
            <person name="Morgenstern B."/>
            <person name="Solovyev V."/>
            <person name="Kosarev P."/>
            <person name="Brown G."/>
            <person name="Chen H.C."/>
            <person name="Ermolaeva O."/>
            <person name="Hlavina W."/>
            <person name="Kapustin Y."/>
            <person name="Kiryutin B."/>
            <person name="Kitts P."/>
            <person name="Maglott D."/>
            <person name="Pruitt K."/>
            <person name="Sapojnikov V."/>
            <person name="Souvorov A."/>
            <person name="Mackey A.J."/>
            <person name="Waterhouse R.M."/>
            <person name="Wyder S."/>
            <person name="Zdobnov E.M."/>
            <person name="Zdobnov E.M."/>
            <person name="Wyder S."/>
            <person name="Kriventseva E.V."/>
            <person name="Kadowaki T."/>
            <person name="Bork P."/>
            <person name="Aranda M."/>
            <person name="Bao R."/>
            <person name="Beermann A."/>
            <person name="Berns N."/>
            <person name="Bolognesi R."/>
            <person name="Bonneton F."/>
            <person name="Bopp D."/>
            <person name="Brown S.J."/>
            <person name="Bucher G."/>
            <person name="Butts T."/>
            <person name="Chaumot A."/>
            <person name="Denell R.E."/>
            <person name="Ferrier D.E."/>
            <person name="Friedrich M."/>
            <person name="Gordon C.M."/>
            <person name="Jindra M."/>
            <person name="Klingler M."/>
            <person name="Lan Q."/>
            <person name="Lattorff H.M."/>
            <person name="Laudet V."/>
            <person name="von Levetsow C."/>
            <person name="Liu Z."/>
            <person name="Lutz R."/>
            <person name="Lynch J.A."/>
            <person name="da Fonseca R.N."/>
            <person name="Posnien N."/>
            <person name="Reuter R."/>
            <person name="Roth S."/>
            <person name="Savard J."/>
            <person name="Schinko J.B."/>
            <person name="Schmitt C."/>
            <person name="Schoppmeier M."/>
            <person name="Schroder R."/>
            <person name="Shippy T.D."/>
            <person name="Simonnet F."/>
            <person name="Marques-Souza H."/>
            <person name="Tautz D."/>
            <person name="Tomoyasu Y."/>
            <person name="Trauner J."/>
            <person name="Van der Zee M."/>
            <person name="Vervoort M."/>
            <person name="Wittkopp N."/>
            <person name="Wimmer E.A."/>
            <person name="Yang X."/>
            <person name="Jones A.K."/>
            <person name="Sattelle D.B."/>
            <person name="Ebert P.R."/>
            <person name="Nelson D."/>
            <person name="Scott J.G."/>
            <person name="Beeman R.W."/>
            <person name="Muthukrishnan S."/>
            <person name="Kramer K.J."/>
            <person name="Arakane Y."/>
            <person name="Beeman R.W."/>
            <person name="Zhu Q."/>
            <person name="Hogenkamp D."/>
            <person name="Dixit R."/>
            <person name="Oppert B."/>
            <person name="Jiang H."/>
            <person name="Zou Z."/>
            <person name="Marshall J."/>
            <person name="Elpidina E."/>
            <person name="Vinokurov K."/>
            <person name="Oppert C."/>
            <person name="Zou Z."/>
            <person name="Evans J."/>
            <person name="Lu Z."/>
            <person name="Zhao P."/>
            <person name="Sumathipala N."/>
            <person name="Altincicek B."/>
            <person name="Vilcinskas A."/>
            <person name="Williams M."/>
            <person name="Hultmark D."/>
            <person name="Hetru C."/>
            <person name="Jiang H."/>
            <person name="Grimmelikhuijzen C.J."/>
            <person name="Hauser F."/>
            <person name="Cazzamali G."/>
            <person name="Williamson M."/>
            <person name="Park Y."/>
            <person name="Li B."/>
            <person name="Tanaka Y."/>
            <person name="Predel R."/>
            <person name="Neupert S."/>
            <person name="Schachtner J."/>
            <person name="Verleyen P."/>
            <person name="Raible F."/>
            <person name="Bork P."/>
            <person name="Friedrich M."/>
            <person name="Walden K.K."/>
            <person name="Robertson H.M."/>
            <person name="Angeli S."/>
            <person name="Foret S."/>
            <person name="Bucher G."/>
            <person name="Schuetz S."/>
            <person name="Maleszka R."/>
            <person name="Wimmer E.A."/>
            <person name="Beeman R.W."/>
            <person name="Lorenzen M."/>
            <person name="Tomoyasu Y."/>
            <person name="Miller S.C."/>
            <person name="Grossmann D."/>
            <person name="Bucher G."/>
        </authorList>
    </citation>
    <scope>NUCLEOTIDE SEQUENCE [LARGE SCALE GENOMIC DNA]</scope>
    <source>
        <strain evidence="1 2">Georgia GA2</strain>
    </source>
</reference>
<keyword evidence="2" id="KW-1185">Reference proteome</keyword>
<accession>D6WKG5</accession>
<evidence type="ECO:0000313" key="2">
    <source>
        <dbReference type="Proteomes" id="UP000007266"/>
    </source>
</evidence>
<reference evidence="1 2" key="2">
    <citation type="journal article" date="2010" name="Nucleic Acids Res.">
        <title>BeetleBase in 2010: revisions to provide comprehensive genomic information for Tribolium castaneum.</title>
        <authorList>
            <person name="Kim H.S."/>
            <person name="Murphy T."/>
            <person name="Xia J."/>
            <person name="Caragea D."/>
            <person name="Park Y."/>
            <person name="Beeman R.W."/>
            <person name="Lorenzen M.D."/>
            <person name="Butcher S."/>
            <person name="Manak J.R."/>
            <person name="Brown S.J."/>
        </authorList>
    </citation>
    <scope>GENOME REANNOTATION</scope>
    <source>
        <strain evidence="1 2">Georgia GA2</strain>
    </source>
</reference>
<dbReference type="HOGENOM" id="CLU_2402535_0_0_1"/>
<name>D6WKG5_TRICA</name>
<organism evidence="1 2">
    <name type="scientific">Tribolium castaneum</name>
    <name type="common">Red flour beetle</name>
    <dbReference type="NCBI Taxonomy" id="7070"/>
    <lineage>
        <taxon>Eukaryota</taxon>
        <taxon>Metazoa</taxon>
        <taxon>Ecdysozoa</taxon>
        <taxon>Arthropoda</taxon>
        <taxon>Hexapoda</taxon>
        <taxon>Insecta</taxon>
        <taxon>Pterygota</taxon>
        <taxon>Neoptera</taxon>
        <taxon>Endopterygota</taxon>
        <taxon>Coleoptera</taxon>
        <taxon>Polyphaga</taxon>
        <taxon>Cucujiformia</taxon>
        <taxon>Tenebrionidae</taxon>
        <taxon>Tenebrionidae incertae sedis</taxon>
        <taxon>Tribolium</taxon>
    </lineage>
</organism>
<protein>
    <submittedName>
        <fullName evidence="1">Uncharacterized protein</fullName>
    </submittedName>
</protein>
<proteinExistence type="predicted"/>
<dbReference type="InParanoid" id="D6WKG5"/>